<feature type="transmembrane region" description="Helical" evidence="1">
    <location>
        <begin position="379"/>
        <end position="397"/>
    </location>
</feature>
<protein>
    <recommendedName>
        <fullName evidence="4">Glycosyltransferase RgtA/B/C/D-like domain-containing protein</fullName>
    </recommendedName>
</protein>
<feature type="transmembrane region" description="Helical" evidence="1">
    <location>
        <begin position="308"/>
        <end position="328"/>
    </location>
</feature>
<dbReference type="RefSeq" id="WP_120470964.1">
    <property type="nucleotide sequence ID" value="NZ_RAYQ01000015.1"/>
</dbReference>
<organism evidence="2 3">
    <name type="scientific">Parablautia intestinalis</name>
    <dbReference type="NCBI Taxonomy" id="2320100"/>
    <lineage>
        <taxon>Bacteria</taxon>
        <taxon>Bacillati</taxon>
        <taxon>Bacillota</taxon>
        <taxon>Clostridia</taxon>
        <taxon>Lachnospirales</taxon>
        <taxon>Lachnospiraceae</taxon>
        <taxon>Parablautia</taxon>
    </lineage>
</organism>
<keyword evidence="1" id="KW-0472">Membrane</keyword>
<sequence>MKRKRIFVEIMAVLLMAQLGVMLFYGNKKAGFHEDEFYTYYSTNKTAGLFVNDRQWLTREDVRNDFVVLHGERFRYDVVKQMQSWDVHPPFYYYIFHTVCSLFPGVFSKWLGIGANLIAFVISYILLAWGACMAAAREQSDCIEEKEKGEQKGRIMSFLTCLAWGFSGAVISGVMFIRMYQWLTLFLLLCLDLHLYAVKKEDFRIRSFFLPLAVTVFLGFLTQYYYIIFHFFLGAGFCIWLIKNRKCRELAGYVISCGAGFAGAVLYYPASLSHIFRGYRGTEAVSEFSNVSNTWERLKFFYGLFDDFVMNGTLSWWLLAICLLALWSGYVRRKKGNKRIFWDASTGLMTLTCGGYFFIVSKTALLLGETSNRYQLPVYGMILFLLLYALWELLGQAAQTLKKTPDKRIMLGGFVLVILLTAGLGMKDGRVFFLYEEEREQMAFVQSHSDEPVVVFYNDSSPDNIWRLSDELMVFEKVYLASQGNRELIADKTIAECGRMLVYVADYEDKERCLEGILQVNEKLDTYKAVADKEMWTLYELYSRGQ</sequence>
<keyword evidence="1" id="KW-1133">Transmembrane helix</keyword>
<reference evidence="2 3" key="1">
    <citation type="submission" date="2018-09" db="EMBL/GenBank/DDBJ databases">
        <title>Murine metabolic-syndrome-specific gut microbial biobank.</title>
        <authorList>
            <person name="Liu C."/>
        </authorList>
    </citation>
    <scope>NUCLEOTIDE SEQUENCE [LARGE SCALE GENOMIC DNA]</scope>
    <source>
        <strain evidence="2 3">0.1xD8-82</strain>
    </source>
</reference>
<name>A0A3A9ARY2_9FIRM</name>
<feature type="transmembrane region" description="Helical" evidence="1">
    <location>
        <begin position="117"/>
        <end position="136"/>
    </location>
</feature>
<feature type="transmembrane region" description="Helical" evidence="1">
    <location>
        <begin position="227"/>
        <end position="243"/>
    </location>
</feature>
<keyword evidence="3" id="KW-1185">Reference proteome</keyword>
<evidence type="ECO:0000313" key="2">
    <source>
        <dbReference type="EMBL" id="RKI90303.1"/>
    </source>
</evidence>
<feature type="transmembrane region" description="Helical" evidence="1">
    <location>
        <begin position="409"/>
        <end position="426"/>
    </location>
</feature>
<feature type="transmembrane region" description="Helical" evidence="1">
    <location>
        <begin position="6"/>
        <end position="25"/>
    </location>
</feature>
<feature type="transmembrane region" description="Helical" evidence="1">
    <location>
        <begin position="250"/>
        <end position="270"/>
    </location>
</feature>
<evidence type="ECO:0008006" key="4">
    <source>
        <dbReference type="Google" id="ProtNLM"/>
    </source>
</evidence>
<keyword evidence="1" id="KW-0812">Transmembrane</keyword>
<comment type="caution">
    <text evidence="2">The sequence shown here is derived from an EMBL/GenBank/DDBJ whole genome shotgun (WGS) entry which is preliminary data.</text>
</comment>
<dbReference type="AlphaFoldDB" id="A0A3A9ARY2"/>
<dbReference type="Proteomes" id="UP000280696">
    <property type="component" value="Unassembled WGS sequence"/>
</dbReference>
<dbReference type="EMBL" id="RAYQ01000015">
    <property type="protein sequence ID" value="RKI90303.1"/>
    <property type="molecule type" value="Genomic_DNA"/>
</dbReference>
<proteinExistence type="predicted"/>
<evidence type="ECO:0000313" key="3">
    <source>
        <dbReference type="Proteomes" id="UP000280696"/>
    </source>
</evidence>
<feature type="transmembrane region" description="Helical" evidence="1">
    <location>
        <begin position="205"/>
        <end position="221"/>
    </location>
</feature>
<dbReference type="OrthoDB" id="2005760at2"/>
<evidence type="ECO:0000256" key="1">
    <source>
        <dbReference type="SAM" id="Phobius"/>
    </source>
</evidence>
<feature type="transmembrane region" description="Helical" evidence="1">
    <location>
        <begin position="157"/>
        <end position="176"/>
    </location>
</feature>
<accession>A0A3A9ARY2</accession>
<feature type="transmembrane region" description="Helical" evidence="1">
    <location>
        <begin position="340"/>
        <end position="359"/>
    </location>
</feature>
<feature type="transmembrane region" description="Helical" evidence="1">
    <location>
        <begin position="182"/>
        <end position="198"/>
    </location>
</feature>
<gene>
    <name evidence="2" type="ORF">D7V94_14395</name>
</gene>